<dbReference type="InterPro" id="IPR006366">
    <property type="entry name" value="CobA/CysG_C"/>
</dbReference>
<dbReference type="NCBIfam" id="NF004790">
    <property type="entry name" value="PRK06136.1"/>
    <property type="match status" value="1"/>
</dbReference>
<dbReference type="Pfam" id="PF00590">
    <property type="entry name" value="TP_methylase"/>
    <property type="match status" value="1"/>
</dbReference>
<evidence type="ECO:0000256" key="2">
    <source>
        <dbReference type="ARBA" id="ARBA00012162"/>
    </source>
</evidence>
<comment type="pathway">
    <text evidence="7">Porphyrin-containing compound metabolism; siroheme biosynthesis; precorrin-2 from uroporphyrinogen III: step 1/1.</text>
</comment>
<dbReference type="NCBIfam" id="TIGR01469">
    <property type="entry name" value="cobA_cysG_Cterm"/>
    <property type="match status" value="1"/>
</dbReference>
<dbReference type="InterPro" id="IPR014776">
    <property type="entry name" value="4pyrrole_Mease_sub2"/>
</dbReference>
<keyword evidence="4 10" id="KW-0808">Transferase</keyword>
<keyword evidence="5" id="KW-0949">S-adenosyl-L-methionine</keyword>
<keyword evidence="11" id="KW-1185">Reference proteome</keyword>
<dbReference type="PANTHER" id="PTHR45790">
    <property type="entry name" value="SIROHEME SYNTHASE-RELATED"/>
    <property type="match status" value="1"/>
</dbReference>
<dbReference type="EC" id="2.1.1.107" evidence="2"/>
<dbReference type="GO" id="GO:0032259">
    <property type="term" value="P:methylation"/>
    <property type="evidence" value="ECO:0007669"/>
    <property type="project" value="UniProtKB-KW"/>
</dbReference>
<dbReference type="EMBL" id="JAPTHD010000002">
    <property type="protein sequence ID" value="MDV5823470.1"/>
    <property type="molecule type" value="Genomic_DNA"/>
</dbReference>
<dbReference type="InterPro" id="IPR014777">
    <property type="entry name" value="4pyrrole_Mease_sub1"/>
</dbReference>
<keyword evidence="6" id="KW-0627">Porphyrin biosynthesis</keyword>
<accession>A0ABU3ZVD4</accession>
<reference evidence="11" key="1">
    <citation type="journal article" date="2022" name="J Environ Chem Eng">
        <title>Biodegradation of petroleum oil using a constructed nonpathogenic and heavy metal-tolerant bacterial consortium isolated from marine sponges.</title>
        <authorList>
            <person name="Dechsakulwatana C."/>
            <person name="Rungsihiranrut A."/>
            <person name="Muangchinda C."/>
            <person name="Ningthoujam R."/>
            <person name="Klankeo P."/>
            <person name="Pinyakong O."/>
        </authorList>
    </citation>
    <scope>NUCLEOTIDE SEQUENCE [LARGE SCALE GENOMIC DNA]</scope>
    <source>
        <strain evidence="11">MO2-4</strain>
    </source>
</reference>
<dbReference type="Proteomes" id="UP001185984">
    <property type="component" value="Unassembled WGS sequence"/>
</dbReference>
<evidence type="ECO:0000256" key="1">
    <source>
        <dbReference type="ARBA" id="ARBA00005879"/>
    </source>
</evidence>
<evidence type="ECO:0000259" key="9">
    <source>
        <dbReference type="Pfam" id="PF00590"/>
    </source>
</evidence>
<sequence>MAETIPATVFLVGAGPGDPDLLTIKAARLIGAADVIVHDGLVSDAILALAAPDADLISVAKQRSRHSMPQDAINALLVELAREGRKVVRLKGGDPFIFGRGGEEVDACRAAGVPVEVVPGISAAIGSAASAQLPLTHRAASSAVSFVAGQCKGLTAQDWSGLAGQGRTLVIYMGVATAADIADKLIADGVSPAIPVAVLENGTRADMRTLRTLLADLGDMVAREQVKSPALIVVGEVAAHALAQDSLQDYRDMLASVRPAPVEGRPFVSRAEDGQGFDSPNGKRVE</sequence>
<keyword evidence="3 10" id="KW-0489">Methyltransferase</keyword>
<evidence type="ECO:0000256" key="8">
    <source>
        <dbReference type="SAM" id="MobiDB-lite"/>
    </source>
</evidence>
<feature type="domain" description="Tetrapyrrole methylase" evidence="9">
    <location>
        <begin position="8"/>
        <end position="217"/>
    </location>
</feature>
<comment type="caution">
    <text evidence="10">The sequence shown here is derived from an EMBL/GenBank/DDBJ whole genome shotgun (WGS) entry which is preliminary data.</text>
</comment>
<name>A0ABU3ZVD4_9SPHN</name>
<dbReference type="GO" id="GO:0004851">
    <property type="term" value="F:uroporphyrin-III C-methyltransferase activity"/>
    <property type="evidence" value="ECO:0007669"/>
    <property type="project" value="UniProtKB-EC"/>
</dbReference>
<protein>
    <recommendedName>
        <fullName evidence="2">uroporphyrinogen-III C-methyltransferase</fullName>
        <ecNumber evidence="2">2.1.1.107</ecNumber>
    </recommendedName>
</protein>
<feature type="region of interest" description="Disordered" evidence="8">
    <location>
        <begin position="264"/>
        <end position="286"/>
    </location>
</feature>
<dbReference type="PROSITE" id="PS00839">
    <property type="entry name" value="SUMT_1"/>
    <property type="match status" value="1"/>
</dbReference>
<dbReference type="CDD" id="cd11642">
    <property type="entry name" value="SUMT"/>
    <property type="match status" value="1"/>
</dbReference>
<dbReference type="InterPro" id="IPR003043">
    <property type="entry name" value="Uropor_MeTrfase_CS"/>
</dbReference>
<evidence type="ECO:0000256" key="6">
    <source>
        <dbReference type="ARBA" id="ARBA00023244"/>
    </source>
</evidence>
<evidence type="ECO:0000313" key="10">
    <source>
        <dbReference type="EMBL" id="MDV5823470.1"/>
    </source>
</evidence>
<comment type="similarity">
    <text evidence="1">Belongs to the precorrin methyltransferase family.</text>
</comment>
<evidence type="ECO:0000313" key="11">
    <source>
        <dbReference type="Proteomes" id="UP001185984"/>
    </source>
</evidence>
<dbReference type="RefSeq" id="WP_317516440.1">
    <property type="nucleotide sequence ID" value="NZ_JAPTHD010000002.1"/>
</dbReference>
<evidence type="ECO:0000256" key="5">
    <source>
        <dbReference type="ARBA" id="ARBA00022691"/>
    </source>
</evidence>
<dbReference type="Gene3D" id="3.40.1010.10">
    <property type="entry name" value="Cobalt-precorrin-4 Transmethylase, Domain 1"/>
    <property type="match status" value="1"/>
</dbReference>
<evidence type="ECO:0000256" key="7">
    <source>
        <dbReference type="ARBA" id="ARBA00025705"/>
    </source>
</evidence>
<dbReference type="InterPro" id="IPR035996">
    <property type="entry name" value="4pyrrol_Methylase_sf"/>
</dbReference>
<dbReference type="SUPFAM" id="SSF53790">
    <property type="entry name" value="Tetrapyrrole methylase"/>
    <property type="match status" value="1"/>
</dbReference>
<proteinExistence type="inferred from homology"/>
<organism evidence="10 11">
    <name type="scientific">Sphingobium naphthae</name>
    <dbReference type="NCBI Taxonomy" id="1886786"/>
    <lineage>
        <taxon>Bacteria</taxon>
        <taxon>Pseudomonadati</taxon>
        <taxon>Pseudomonadota</taxon>
        <taxon>Alphaproteobacteria</taxon>
        <taxon>Sphingomonadales</taxon>
        <taxon>Sphingomonadaceae</taxon>
        <taxon>Sphingobium</taxon>
    </lineage>
</organism>
<dbReference type="InterPro" id="IPR050161">
    <property type="entry name" value="Siro_Cobalamin_biosynth"/>
</dbReference>
<dbReference type="Gene3D" id="3.30.950.10">
    <property type="entry name" value="Methyltransferase, Cobalt-precorrin-4 Transmethylase, Domain 2"/>
    <property type="match status" value="1"/>
</dbReference>
<dbReference type="InterPro" id="IPR000878">
    <property type="entry name" value="4pyrrol_Mease"/>
</dbReference>
<evidence type="ECO:0000256" key="4">
    <source>
        <dbReference type="ARBA" id="ARBA00022679"/>
    </source>
</evidence>
<dbReference type="PANTHER" id="PTHR45790:SF3">
    <property type="entry name" value="S-ADENOSYL-L-METHIONINE-DEPENDENT UROPORPHYRINOGEN III METHYLTRANSFERASE, CHLOROPLASTIC"/>
    <property type="match status" value="1"/>
</dbReference>
<gene>
    <name evidence="10" type="primary">cobA</name>
    <name evidence="10" type="ORF">O0R41_07675</name>
</gene>
<evidence type="ECO:0000256" key="3">
    <source>
        <dbReference type="ARBA" id="ARBA00022603"/>
    </source>
</evidence>